<sequence length="420" mass="46825">MVIIVTVSVALVIGLNYKTVLASHKNKEVVDAAVPFDQIEIPDNVQIVGLGEASHGSKEFQESKLEMLKMLVEKKDYRAIAIEADFGDCLAANAYIQGGEGDAREIVNNMSFTIYHTNEMADILDWMKQYNASAPEDKKLRFYGFDMQNPEQGIQFLLDYIAKSTITGADLSATNLLIDEKRIEPLSDDQRNKVKSEMAELKSAIEGVAGSERDFDTICALKITDNVCTAMDYGMQDTQEMNNFRDAAMAENVSWILDLEKEIGSGKIMLAGHDGHIAKKGQSMFMKVTMGGVLKEKYGDAYYSLGTDFFKGKSNIRVYLGGPGEYKRKDYYVTTADPIAYQAKYVDGNRFFLDFGSLSPENNAKLHSIVNSKVSMGSLGEGFSGIYYLMHSSYRVEMAPTDLYDGMIFYYEVGAIHPQY</sequence>
<dbReference type="GO" id="GO:0046677">
    <property type="term" value="P:response to antibiotic"/>
    <property type="evidence" value="ECO:0007669"/>
    <property type="project" value="InterPro"/>
</dbReference>
<proteinExistence type="predicted"/>
<dbReference type="EMBL" id="FMUR01000017">
    <property type="protein sequence ID" value="SCY43867.1"/>
    <property type="molecule type" value="Genomic_DNA"/>
</dbReference>
<dbReference type="InterPro" id="IPR007815">
    <property type="entry name" value="Emycin_Estase"/>
</dbReference>
<dbReference type="InterPro" id="IPR052036">
    <property type="entry name" value="Hydrolase/PRTase-associated"/>
</dbReference>
<dbReference type="Gene3D" id="3.30.1870.10">
    <property type="entry name" value="EreA-like, domain 2"/>
    <property type="match status" value="1"/>
</dbReference>
<protein>
    <submittedName>
        <fullName evidence="1">Erythromycin esterase</fullName>
    </submittedName>
</protein>
<gene>
    <name evidence="1" type="ORF">SAMN02910451_02601</name>
</gene>
<reference evidence="2" key="1">
    <citation type="submission" date="2016-10" db="EMBL/GenBank/DDBJ databases">
        <authorList>
            <person name="Varghese N."/>
            <person name="Submissions S."/>
        </authorList>
    </citation>
    <scope>NUCLEOTIDE SEQUENCE [LARGE SCALE GENOMIC DNA]</scope>
    <source>
        <strain evidence="2">XBD2006</strain>
    </source>
</reference>
<dbReference type="SUPFAM" id="SSF159501">
    <property type="entry name" value="EreA/ChaN-like"/>
    <property type="match status" value="1"/>
</dbReference>
<accession>A0A1G5FXN4</accession>
<dbReference type="CDD" id="cd14728">
    <property type="entry name" value="Ere-like"/>
    <property type="match status" value="1"/>
</dbReference>
<keyword evidence="2" id="KW-1185">Reference proteome</keyword>
<dbReference type="Gene3D" id="3.40.1660.10">
    <property type="entry name" value="EreA-like (biosynthetic domain)"/>
    <property type="match status" value="1"/>
</dbReference>
<dbReference type="Pfam" id="PF05139">
    <property type="entry name" value="Erythro_esteras"/>
    <property type="match status" value="1"/>
</dbReference>
<dbReference type="PANTHER" id="PTHR31299">
    <property type="entry name" value="ESTERASE, PUTATIVE (AFU_ORTHOLOGUE AFUA_1G05850)-RELATED"/>
    <property type="match status" value="1"/>
</dbReference>
<dbReference type="Gene3D" id="1.20.1440.30">
    <property type="entry name" value="Biosynthetic Protein domain"/>
    <property type="match status" value="1"/>
</dbReference>
<name>A0A1G5FXN4_9FIRM</name>
<dbReference type="AlphaFoldDB" id="A0A1G5FXN4"/>
<evidence type="ECO:0000313" key="1">
    <source>
        <dbReference type="EMBL" id="SCY43867.1"/>
    </source>
</evidence>
<dbReference type="Proteomes" id="UP000183047">
    <property type="component" value="Unassembled WGS sequence"/>
</dbReference>
<evidence type="ECO:0000313" key="2">
    <source>
        <dbReference type="Proteomes" id="UP000183047"/>
    </source>
</evidence>
<organism evidence="1 2">
    <name type="scientific">Butyrivibrio hungatei</name>
    <dbReference type="NCBI Taxonomy" id="185008"/>
    <lineage>
        <taxon>Bacteria</taxon>
        <taxon>Bacillati</taxon>
        <taxon>Bacillota</taxon>
        <taxon>Clostridia</taxon>
        <taxon>Lachnospirales</taxon>
        <taxon>Lachnospiraceae</taxon>
        <taxon>Butyrivibrio</taxon>
    </lineage>
</organism>
<dbReference type="PANTHER" id="PTHR31299:SF0">
    <property type="entry name" value="ESTERASE, PUTATIVE (AFU_ORTHOLOGUE AFUA_1G05850)-RELATED"/>
    <property type="match status" value="1"/>
</dbReference>